<proteinExistence type="predicted"/>
<comment type="caution">
    <text evidence="2">The sequence shown here is derived from an EMBL/GenBank/DDBJ whole genome shotgun (WGS) entry which is preliminary data.</text>
</comment>
<dbReference type="OrthoDB" id="10408230at2759"/>
<sequence>MGLCCCSLGKVGSVSIEGSHQKLDRKETYNDLTTYLKESHEEADTLQHNFADKVIQSPRMINAVRKKAEKELRKSKETKPLSDKKAEEIVNDIQKENNWLKSSKEIVTNIIAKLKDAREDDPSFIEKQSNYKKLTNKLKTDVMTLIESRIKQIKKQPSCADVAAESSDDSETDGPSYHTKSGIDSRHSLECVSENESMYGDETVEKSNRYHKQVHAYKLLYECTLILKAARENFSKINSKIEGTMCQAKI</sequence>
<name>A0A8S3T7G2_MYTED</name>
<dbReference type="EMBL" id="CAJPWZ010002028">
    <property type="protein sequence ID" value="CAG2229509.1"/>
    <property type="molecule type" value="Genomic_DNA"/>
</dbReference>
<protein>
    <submittedName>
        <fullName evidence="2">Uncharacterized protein</fullName>
    </submittedName>
</protein>
<reference evidence="2" key="1">
    <citation type="submission" date="2021-03" db="EMBL/GenBank/DDBJ databases">
        <authorList>
            <person name="Bekaert M."/>
        </authorList>
    </citation>
    <scope>NUCLEOTIDE SEQUENCE</scope>
</reference>
<dbReference type="AlphaFoldDB" id="A0A8S3T7G2"/>
<evidence type="ECO:0000256" key="1">
    <source>
        <dbReference type="SAM" id="MobiDB-lite"/>
    </source>
</evidence>
<organism evidence="2 3">
    <name type="scientific">Mytilus edulis</name>
    <name type="common">Blue mussel</name>
    <dbReference type="NCBI Taxonomy" id="6550"/>
    <lineage>
        <taxon>Eukaryota</taxon>
        <taxon>Metazoa</taxon>
        <taxon>Spiralia</taxon>
        <taxon>Lophotrochozoa</taxon>
        <taxon>Mollusca</taxon>
        <taxon>Bivalvia</taxon>
        <taxon>Autobranchia</taxon>
        <taxon>Pteriomorphia</taxon>
        <taxon>Mytilida</taxon>
        <taxon>Mytiloidea</taxon>
        <taxon>Mytilidae</taxon>
        <taxon>Mytilinae</taxon>
        <taxon>Mytilus</taxon>
    </lineage>
</organism>
<evidence type="ECO:0000313" key="3">
    <source>
        <dbReference type="Proteomes" id="UP000683360"/>
    </source>
</evidence>
<accession>A0A8S3T7G2</accession>
<keyword evidence="3" id="KW-1185">Reference proteome</keyword>
<dbReference type="Proteomes" id="UP000683360">
    <property type="component" value="Unassembled WGS sequence"/>
</dbReference>
<gene>
    <name evidence="2" type="ORF">MEDL_42405</name>
</gene>
<feature type="region of interest" description="Disordered" evidence="1">
    <location>
        <begin position="158"/>
        <end position="185"/>
    </location>
</feature>
<evidence type="ECO:0000313" key="2">
    <source>
        <dbReference type="EMBL" id="CAG2229509.1"/>
    </source>
</evidence>